<evidence type="ECO:0000313" key="3">
    <source>
        <dbReference type="EMBL" id="MBV7272202.1"/>
    </source>
</evidence>
<dbReference type="EMBL" id="JAEEGC010000021">
    <property type="protein sequence ID" value="MBV7272202.1"/>
    <property type="molecule type" value="Genomic_DNA"/>
</dbReference>
<proteinExistence type="predicted"/>
<dbReference type="Proteomes" id="UP000694308">
    <property type="component" value="Unassembled WGS sequence"/>
</dbReference>
<reference evidence="3" key="1">
    <citation type="submission" date="2020-12" db="EMBL/GenBank/DDBJ databases">
        <title>Clostridium thailandense sp. nov., a novel acetogenic bacterium isolated from peat land soil in Thailand.</title>
        <authorList>
            <person name="Chaikitkaew S."/>
            <person name="Birkeland N.K."/>
        </authorList>
    </citation>
    <scope>NUCLEOTIDE SEQUENCE</scope>
    <source>
        <strain evidence="3">PL3</strain>
    </source>
</reference>
<dbReference type="RefSeq" id="WP_218319239.1">
    <property type="nucleotide sequence ID" value="NZ_JAEEGC010000021.1"/>
</dbReference>
<evidence type="ECO:0000259" key="2">
    <source>
        <dbReference type="Pfam" id="PF12945"/>
    </source>
</evidence>
<dbReference type="InterPro" id="IPR009926">
    <property type="entry name" value="T3SS_YcgR_PilZN"/>
</dbReference>
<evidence type="ECO:0000259" key="1">
    <source>
        <dbReference type="Pfam" id="PF07238"/>
    </source>
</evidence>
<dbReference type="Pfam" id="PF07238">
    <property type="entry name" value="PilZ"/>
    <property type="match status" value="1"/>
</dbReference>
<organism evidence="3 4">
    <name type="scientific">Clostridium thailandense</name>
    <dbReference type="NCBI Taxonomy" id="2794346"/>
    <lineage>
        <taxon>Bacteria</taxon>
        <taxon>Bacillati</taxon>
        <taxon>Bacillota</taxon>
        <taxon>Clostridia</taxon>
        <taxon>Eubacteriales</taxon>
        <taxon>Clostridiaceae</taxon>
        <taxon>Clostridium</taxon>
    </lineage>
</organism>
<feature type="domain" description="Type III secretion system flagellar brake protein YcgR PilZN" evidence="2">
    <location>
        <begin position="9"/>
        <end position="87"/>
    </location>
</feature>
<comment type="caution">
    <text evidence="3">The sequence shown here is derived from an EMBL/GenBank/DDBJ whole genome shotgun (WGS) entry which is preliminary data.</text>
</comment>
<evidence type="ECO:0000313" key="4">
    <source>
        <dbReference type="Proteomes" id="UP000694308"/>
    </source>
</evidence>
<accession>A0A949TMV8</accession>
<sequence>MKNKVEFLINQKIEIEMEDGVYKSNIQDITDEYIGISIPVNNGKYVPLRKGERVTGIYYINKDIYKFETVVIGRKVDKLLIIMLGRPDKVVMYQRRNFVRVQVMINVYCVLLEVSRKIENIMNNQVECFDAYTLDISGGGMRIALDRNLDKKVELGNLLMVNLPIENENLAIKCKVVRVENDNKNPKIIYGLSFVDLDRKTREEIVGLVFKIMREQMKNGAKGE</sequence>
<dbReference type="AlphaFoldDB" id="A0A949TMV8"/>
<keyword evidence="4" id="KW-1185">Reference proteome</keyword>
<dbReference type="Pfam" id="PF12945">
    <property type="entry name" value="PilZNR"/>
    <property type="match status" value="1"/>
</dbReference>
<dbReference type="GO" id="GO:0035438">
    <property type="term" value="F:cyclic-di-GMP binding"/>
    <property type="evidence" value="ECO:0007669"/>
    <property type="project" value="InterPro"/>
</dbReference>
<gene>
    <name evidence="3" type="ORF">I6U48_04630</name>
</gene>
<name>A0A949TMV8_9CLOT</name>
<protein>
    <submittedName>
        <fullName evidence="3">PilZ domain-containing protein</fullName>
    </submittedName>
</protein>
<feature type="domain" description="PilZ" evidence="1">
    <location>
        <begin position="94"/>
        <end position="210"/>
    </location>
</feature>
<dbReference type="InterPro" id="IPR009875">
    <property type="entry name" value="PilZ_domain"/>
</dbReference>